<dbReference type="Gene3D" id="2.40.160.120">
    <property type="match status" value="1"/>
</dbReference>
<evidence type="ECO:0000256" key="6">
    <source>
        <dbReference type="SAM" id="Coils"/>
    </source>
</evidence>
<dbReference type="GO" id="GO:0032934">
    <property type="term" value="F:sterol binding"/>
    <property type="evidence" value="ECO:0007669"/>
    <property type="project" value="TreeGrafter"/>
</dbReference>
<dbReference type="EMBL" id="JAUCMV010000003">
    <property type="protein sequence ID" value="KAK0411079.1"/>
    <property type="molecule type" value="Genomic_DNA"/>
</dbReference>
<keyword evidence="5" id="KW-0445">Lipid transport</keyword>
<dbReference type="GO" id="GO:0005886">
    <property type="term" value="C:plasma membrane"/>
    <property type="evidence" value="ECO:0007669"/>
    <property type="project" value="TreeGrafter"/>
</dbReference>
<dbReference type="AlphaFoldDB" id="A0AA39LVQ8"/>
<comment type="caution">
    <text evidence="8">The sequence shown here is derived from an EMBL/GenBank/DDBJ whole genome shotgun (WGS) entry which is preliminary data.</text>
</comment>
<dbReference type="Proteomes" id="UP001175271">
    <property type="component" value="Unassembled WGS sequence"/>
</dbReference>
<dbReference type="FunFam" id="2.40.160.120:FF:000001">
    <property type="entry name" value="Oxysterol-binding protein"/>
    <property type="match status" value="1"/>
</dbReference>
<sequence length="655" mass="73720">MPKKLESRLRLAKRSIASYSNRLRRRRKNSRKATSSVHSASDSNLLLLQSALAKQGLEEADSQNSTESGSVSKDFLFDSAAIIDSEVRTMLRAKLENLSLCNELIEKHSELLMKSISRESSALCRSTLDSLLIFKMTSEAMLRASTDLTQFLTNECRKLGILLRKDRETRIALEKENVELKLELMKIKNELSLKCLKLADKEDVVDCNRPRGHVLRRRLGDRLHAAPLRLLPDLEAHPKIDRGLDKICASSEPDYTSTSVNHSTTINIMQRRRSRVSERPSVSLNYLSLMKNCIGKDLSRITMPISFNEPLSILQRLTADLEYSSLLDEASEISDPLRQLAFVAVFALSGYSTTGLRTTKPFNPLLGETYECDRSADLGWKSVAEQVSHHPPVSAMHAEGKGWTLAQSYTMTSKIRGKTLSVTPVGSTRISFSKTGTIYTYSKATTATTITNLMTGRIVTDNVGEVVVTNAEKANRCVLRFQEAGYFVRDASRKVSGEVVDCEGTVLYRIEAVGDKEARMTHESSTTEEVLWKCHSLPESSRKMHCFTKFEIELNEPEEGVAPTDSRLRPDQRQMEDGDWETAAHTKQELEDLQRKRRTGGGRDDAEYEPLWFRKAVAAEGSQNEYEFTGEYWDSKAQGTWDKCVVDIFGTAENR</sequence>
<name>A0AA39LVQ8_9BILA</name>
<feature type="region of interest" description="Disordered" evidence="7">
    <location>
        <begin position="558"/>
        <end position="604"/>
    </location>
</feature>
<dbReference type="InterPro" id="IPR018494">
    <property type="entry name" value="Oxysterol-bd_CS"/>
</dbReference>
<organism evidence="8 9">
    <name type="scientific">Steinernema hermaphroditum</name>
    <dbReference type="NCBI Taxonomy" id="289476"/>
    <lineage>
        <taxon>Eukaryota</taxon>
        <taxon>Metazoa</taxon>
        <taxon>Ecdysozoa</taxon>
        <taxon>Nematoda</taxon>
        <taxon>Chromadorea</taxon>
        <taxon>Rhabditida</taxon>
        <taxon>Tylenchina</taxon>
        <taxon>Panagrolaimomorpha</taxon>
        <taxon>Strongyloidoidea</taxon>
        <taxon>Steinernematidae</taxon>
        <taxon>Steinernema</taxon>
    </lineage>
</organism>
<evidence type="ECO:0000313" key="9">
    <source>
        <dbReference type="Proteomes" id="UP001175271"/>
    </source>
</evidence>
<dbReference type="GO" id="GO:0005829">
    <property type="term" value="C:cytosol"/>
    <property type="evidence" value="ECO:0007669"/>
    <property type="project" value="TreeGrafter"/>
</dbReference>
<dbReference type="SUPFAM" id="SSF144000">
    <property type="entry name" value="Oxysterol-binding protein-like"/>
    <property type="match status" value="1"/>
</dbReference>
<dbReference type="Pfam" id="PF01237">
    <property type="entry name" value="Oxysterol_BP"/>
    <property type="match status" value="1"/>
</dbReference>
<dbReference type="PROSITE" id="PS01013">
    <property type="entry name" value="OSBP"/>
    <property type="match status" value="1"/>
</dbReference>
<dbReference type="GO" id="GO:0097038">
    <property type="term" value="C:perinuclear endoplasmic reticulum"/>
    <property type="evidence" value="ECO:0007669"/>
    <property type="project" value="TreeGrafter"/>
</dbReference>
<feature type="coiled-coil region" evidence="6">
    <location>
        <begin position="163"/>
        <end position="190"/>
    </location>
</feature>
<evidence type="ECO:0000256" key="2">
    <source>
        <dbReference type="ARBA" id="ARBA00022553"/>
    </source>
</evidence>
<evidence type="ECO:0000256" key="4">
    <source>
        <dbReference type="RuleBase" id="RU003844"/>
    </source>
</evidence>
<evidence type="ECO:0000256" key="7">
    <source>
        <dbReference type="SAM" id="MobiDB-lite"/>
    </source>
</evidence>
<dbReference type="PANTHER" id="PTHR10972:SF205">
    <property type="entry name" value="OXYSTEROL-BINDING PROTEIN 1"/>
    <property type="match status" value="1"/>
</dbReference>
<feature type="compositionally biased region" description="Basic and acidic residues" evidence="7">
    <location>
        <begin position="566"/>
        <end position="594"/>
    </location>
</feature>
<evidence type="ECO:0000256" key="5">
    <source>
        <dbReference type="RuleBase" id="RU003845"/>
    </source>
</evidence>
<dbReference type="GO" id="GO:0120009">
    <property type="term" value="P:intermembrane lipid transfer"/>
    <property type="evidence" value="ECO:0007669"/>
    <property type="project" value="UniProtKB-ARBA"/>
</dbReference>
<keyword evidence="6" id="KW-0175">Coiled coil</keyword>
<proteinExistence type="inferred from homology"/>
<keyword evidence="3" id="KW-0446">Lipid-binding</keyword>
<evidence type="ECO:0000256" key="1">
    <source>
        <dbReference type="ARBA" id="ARBA00008842"/>
    </source>
</evidence>
<keyword evidence="5" id="KW-0813">Transport</keyword>
<keyword evidence="9" id="KW-1185">Reference proteome</keyword>
<reference evidence="8" key="1">
    <citation type="submission" date="2023-06" db="EMBL/GenBank/DDBJ databases">
        <title>Genomic analysis of the entomopathogenic nematode Steinernema hermaphroditum.</title>
        <authorList>
            <person name="Schwarz E.M."/>
            <person name="Heppert J.K."/>
            <person name="Baniya A."/>
            <person name="Schwartz H.T."/>
            <person name="Tan C.-H."/>
            <person name="Antoshechkin I."/>
            <person name="Sternberg P.W."/>
            <person name="Goodrich-Blair H."/>
            <person name="Dillman A.R."/>
        </authorList>
    </citation>
    <scope>NUCLEOTIDE SEQUENCE</scope>
    <source>
        <strain evidence="8">PS9179</strain>
        <tissue evidence="8">Whole animal</tissue>
    </source>
</reference>
<dbReference type="PANTHER" id="PTHR10972">
    <property type="entry name" value="OXYSTEROL-BINDING PROTEIN-RELATED"/>
    <property type="match status" value="1"/>
</dbReference>
<comment type="similarity">
    <text evidence="1 4">Belongs to the OSBP family.</text>
</comment>
<dbReference type="InterPro" id="IPR000648">
    <property type="entry name" value="Oxysterol-bd"/>
</dbReference>
<evidence type="ECO:0000313" key="8">
    <source>
        <dbReference type="EMBL" id="KAK0411079.1"/>
    </source>
</evidence>
<keyword evidence="2" id="KW-0597">Phosphoprotein</keyword>
<accession>A0AA39LVQ8</accession>
<protein>
    <recommendedName>
        <fullName evidence="5">Oxysterol-binding protein</fullName>
    </recommendedName>
</protein>
<dbReference type="Gene3D" id="3.30.70.3490">
    <property type="match status" value="1"/>
</dbReference>
<evidence type="ECO:0000256" key="3">
    <source>
        <dbReference type="ARBA" id="ARBA00023121"/>
    </source>
</evidence>
<gene>
    <name evidence="8" type="ORF">QR680_005467</name>
</gene>
<dbReference type="InterPro" id="IPR037239">
    <property type="entry name" value="OSBP_sf"/>
</dbReference>